<feature type="compositionally biased region" description="Basic and acidic residues" evidence="1">
    <location>
        <begin position="63"/>
        <end position="77"/>
    </location>
</feature>
<feature type="region of interest" description="Disordered" evidence="1">
    <location>
        <begin position="1"/>
        <end position="139"/>
    </location>
</feature>
<evidence type="ECO:0000256" key="1">
    <source>
        <dbReference type="SAM" id="MobiDB-lite"/>
    </source>
</evidence>
<reference evidence="2" key="1">
    <citation type="journal article" date="2018" name="Data Brief">
        <title>Genome sequence data from 17 accessions of Ensete ventricosum, a staple food crop for millions in Ethiopia.</title>
        <authorList>
            <person name="Yemataw Z."/>
            <person name="Muzemil S."/>
            <person name="Ambachew D."/>
            <person name="Tripathi L."/>
            <person name="Tesfaye K."/>
            <person name="Chala A."/>
            <person name="Farbos A."/>
            <person name="O'Neill P."/>
            <person name="Moore K."/>
            <person name="Grant M."/>
            <person name="Studholme D.J."/>
        </authorList>
    </citation>
    <scope>NUCLEOTIDE SEQUENCE [LARGE SCALE GENOMIC DNA]</scope>
    <source>
        <tissue evidence="2">Leaf</tissue>
    </source>
</reference>
<accession>A0A445MH50</accession>
<feature type="compositionally biased region" description="Basic and acidic residues" evidence="1">
    <location>
        <begin position="257"/>
        <end position="268"/>
    </location>
</feature>
<organism evidence="2">
    <name type="scientific">Ensete ventricosum</name>
    <name type="common">Abyssinian banana</name>
    <name type="synonym">Musa ensete</name>
    <dbReference type="NCBI Taxonomy" id="4639"/>
    <lineage>
        <taxon>Eukaryota</taxon>
        <taxon>Viridiplantae</taxon>
        <taxon>Streptophyta</taxon>
        <taxon>Embryophyta</taxon>
        <taxon>Tracheophyta</taxon>
        <taxon>Spermatophyta</taxon>
        <taxon>Magnoliopsida</taxon>
        <taxon>Liliopsida</taxon>
        <taxon>Zingiberales</taxon>
        <taxon>Musaceae</taxon>
        <taxon>Ensete</taxon>
    </lineage>
</organism>
<name>A0A445MH50_ENSVE</name>
<protein>
    <submittedName>
        <fullName evidence="2">Uncharacterized protein</fullName>
    </submittedName>
</protein>
<evidence type="ECO:0000313" key="2">
    <source>
        <dbReference type="EMBL" id="RZR73569.1"/>
    </source>
</evidence>
<proteinExistence type="predicted"/>
<feature type="region of interest" description="Disordered" evidence="1">
    <location>
        <begin position="215"/>
        <end position="268"/>
    </location>
</feature>
<dbReference type="EMBL" id="KV875955">
    <property type="protein sequence ID" value="RZR73569.1"/>
    <property type="molecule type" value="Genomic_DNA"/>
</dbReference>
<feature type="compositionally biased region" description="Acidic residues" evidence="1">
    <location>
        <begin position="80"/>
        <end position="114"/>
    </location>
</feature>
<dbReference type="AlphaFoldDB" id="A0A445MH50"/>
<dbReference type="Proteomes" id="UP000290560">
    <property type="component" value="Unassembled WGS sequence"/>
</dbReference>
<feature type="compositionally biased region" description="Gly residues" evidence="1">
    <location>
        <begin position="40"/>
        <end position="55"/>
    </location>
</feature>
<sequence>MAISPRVTLDSLTIEEEEGLGGGTDCDGDSSVPDGVPLGELGGGGGEPELGGSTVGVGAVDGVEVKEGEGDGERAGDGEGAWEMDAGDGAEGEGEGETEEEGDGGREGDEDVGDSEGANGDGARAAGGGDGGDGLGFPPFLTANTTTTIFWPFRQLSGTPLMKKNGPDRSRLNIESPPSNFWIGLLTLHPSVINLEPVPPSPAVVGLRRIGHPTISPANVENISPRRSRQPHQNPNENKRTEPTSRDLHRSQQLQRKIAEGSNRRVNGEDSTAWLGINKLPRCGELLSNNSFCTGRCVSLWHGWIGTVCEEDSLWIAPEPCISPEENENTRRLHTFQPQRVREQTMRRQACETRSSCRHPVFTTCTPVKFWT</sequence>
<feature type="compositionally biased region" description="Basic and acidic residues" evidence="1">
    <location>
        <begin position="237"/>
        <end position="250"/>
    </location>
</feature>
<feature type="compositionally biased region" description="Gly residues" evidence="1">
    <location>
        <begin position="125"/>
        <end position="135"/>
    </location>
</feature>
<gene>
    <name evidence="2" type="ORF">BHM03_00025734</name>
</gene>
<feature type="compositionally biased region" description="Low complexity" evidence="1">
    <location>
        <begin position="115"/>
        <end position="124"/>
    </location>
</feature>